<dbReference type="EMBL" id="FOZK01000001">
    <property type="protein sequence ID" value="SFR89332.1"/>
    <property type="molecule type" value="Genomic_DNA"/>
</dbReference>
<keyword evidence="8 9" id="KW-0472">Membrane</keyword>
<name>A0A1I6KDM2_9EURY</name>
<evidence type="ECO:0000256" key="6">
    <source>
        <dbReference type="ARBA" id="ARBA00022989"/>
    </source>
</evidence>
<dbReference type="InterPro" id="IPR006667">
    <property type="entry name" value="SLC41_membr_dom"/>
</dbReference>
<evidence type="ECO:0000256" key="1">
    <source>
        <dbReference type="ARBA" id="ARBA00004141"/>
    </source>
</evidence>
<dbReference type="RefSeq" id="WP_089813753.1">
    <property type="nucleotide sequence ID" value="NZ_FOZK01000001.1"/>
</dbReference>
<keyword evidence="6 9" id="KW-1133">Transmembrane helix</keyword>
<dbReference type="InterPro" id="IPR036739">
    <property type="entry name" value="SLC41_membr_dom_sf"/>
</dbReference>
<dbReference type="STRING" id="767519.SAMN05216559_0612"/>
<dbReference type="InterPro" id="IPR045349">
    <property type="entry name" value="SLC41A1-3"/>
</dbReference>
<organism evidence="11 12">
    <name type="scientific">Halomicrobium zhouii</name>
    <dbReference type="NCBI Taxonomy" id="767519"/>
    <lineage>
        <taxon>Archaea</taxon>
        <taxon>Methanobacteriati</taxon>
        <taxon>Methanobacteriota</taxon>
        <taxon>Stenosarchaea group</taxon>
        <taxon>Halobacteria</taxon>
        <taxon>Halobacteriales</taxon>
        <taxon>Haloarculaceae</taxon>
        <taxon>Halomicrobium</taxon>
    </lineage>
</organism>
<feature type="transmembrane region" description="Helical" evidence="9">
    <location>
        <begin position="90"/>
        <end position="116"/>
    </location>
</feature>
<evidence type="ECO:0000256" key="9">
    <source>
        <dbReference type="SAM" id="Phobius"/>
    </source>
</evidence>
<evidence type="ECO:0000313" key="11">
    <source>
        <dbReference type="EMBL" id="SFR89332.1"/>
    </source>
</evidence>
<evidence type="ECO:0000256" key="4">
    <source>
        <dbReference type="ARBA" id="ARBA00022692"/>
    </source>
</evidence>
<feature type="transmembrane region" description="Helical" evidence="9">
    <location>
        <begin position="17"/>
        <end position="35"/>
    </location>
</feature>
<evidence type="ECO:0000313" key="12">
    <source>
        <dbReference type="Proteomes" id="UP000199062"/>
    </source>
</evidence>
<evidence type="ECO:0000256" key="5">
    <source>
        <dbReference type="ARBA" id="ARBA00022842"/>
    </source>
</evidence>
<protein>
    <submittedName>
        <fullName evidence="11">MgtE-like transporter</fullName>
    </submittedName>
</protein>
<reference evidence="11 12" key="1">
    <citation type="submission" date="2016-10" db="EMBL/GenBank/DDBJ databases">
        <authorList>
            <person name="de Groot N.N."/>
        </authorList>
    </citation>
    <scope>NUCLEOTIDE SEQUENCE [LARGE SCALE GENOMIC DNA]</scope>
    <source>
        <strain evidence="11 12">CGMCC 1.10457</strain>
    </source>
</reference>
<proteinExistence type="inferred from homology"/>
<evidence type="ECO:0000256" key="7">
    <source>
        <dbReference type="ARBA" id="ARBA00023065"/>
    </source>
</evidence>
<evidence type="ECO:0000256" key="8">
    <source>
        <dbReference type="ARBA" id="ARBA00023136"/>
    </source>
</evidence>
<gene>
    <name evidence="11" type="ORF">SAMN05216559_0612</name>
</gene>
<dbReference type="SUPFAM" id="SSF161093">
    <property type="entry name" value="MgtE membrane domain-like"/>
    <property type="match status" value="1"/>
</dbReference>
<dbReference type="PANTHER" id="PTHR16228">
    <property type="entry name" value="DIVALENT CATION TRANSPORTER SOLUTE CARRIER FAMILY 41"/>
    <property type="match status" value="1"/>
</dbReference>
<accession>A0A1I6KDM2</accession>
<keyword evidence="7" id="KW-0406">Ion transport</keyword>
<dbReference type="Proteomes" id="UP000199062">
    <property type="component" value="Unassembled WGS sequence"/>
</dbReference>
<dbReference type="GO" id="GO:0016020">
    <property type="term" value="C:membrane"/>
    <property type="evidence" value="ECO:0007669"/>
    <property type="project" value="UniProtKB-SubCell"/>
</dbReference>
<evidence type="ECO:0000259" key="10">
    <source>
        <dbReference type="Pfam" id="PF01769"/>
    </source>
</evidence>
<feature type="domain" description="SLC41A/MgtE integral membrane" evidence="10">
    <location>
        <begin position="49"/>
        <end position="180"/>
    </location>
</feature>
<sequence length="192" mass="19148">MTVREVAVEAYRETLPVLLPSAVGGLFAGAVLGGMEAELKQVTGLIVLVPALLATRGNVYGSLGARLGSALHQGLVEPEFTLGDDRLNRAVAASMANGVLVSAFAATLAFALLVALGRDVAGLATLVAIAVLAGLVSGVLLATAVISVVFLGYRRGLNPDTLAGPVVTTTGDVVGVATMLFAARVVLAAGGG</sequence>
<feature type="transmembrane region" description="Helical" evidence="9">
    <location>
        <begin position="173"/>
        <end position="191"/>
    </location>
</feature>
<dbReference type="GO" id="GO:0008324">
    <property type="term" value="F:monoatomic cation transmembrane transporter activity"/>
    <property type="evidence" value="ECO:0007669"/>
    <property type="project" value="InterPro"/>
</dbReference>
<evidence type="ECO:0000256" key="3">
    <source>
        <dbReference type="ARBA" id="ARBA00022448"/>
    </source>
</evidence>
<keyword evidence="12" id="KW-1185">Reference proteome</keyword>
<dbReference type="Pfam" id="PF01769">
    <property type="entry name" value="MgtE"/>
    <property type="match status" value="1"/>
</dbReference>
<dbReference type="OrthoDB" id="86118at2157"/>
<dbReference type="PANTHER" id="PTHR16228:SF7">
    <property type="entry name" value="SLC41A_MGTE INTEGRAL MEMBRANE DOMAIN-CONTAINING PROTEIN"/>
    <property type="match status" value="1"/>
</dbReference>
<evidence type="ECO:0000256" key="2">
    <source>
        <dbReference type="ARBA" id="ARBA00009749"/>
    </source>
</evidence>
<keyword evidence="4 9" id="KW-0812">Transmembrane</keyword>
<keyword evidence="3" id="KW-0813">Transport</keyword>
<keyword evidence="5" id="KW-0460">Magnesium</keyword>
<dbReference type="AlphaFoldDB" id="A0A1I6KDM2"/>
<feature type="transmembrane region" description="Helical" evidence="9">
    <location>
        <begin position="123"/>
        <end position="153"/>
    </location>
</feature>
<dbReference type="Gene3D" id="1.10.357.20">
    <property type="entry name" value="SLC41 divalent cation transporters, integral membrane domain"/>
    <property type="match status" value="1"/>
</dbReference>
<comment type="subcellular location">
    <subcellularLocation>
        <location evidence="1">Membrane</location>
        <topology evidence="1">Multi-pass membrane protein</topology>
    </subcellularLocation>
</comment>
<comment type="similarity">
    <text evidence="2">Belongs to the SLC41A transporter family.</text>
</comment>